<dbReference type="AlphaFoldDB" id="A0A6P2C0N7"/>
<dbReference type="Proteomes" id="UP000460272">
    <property type="component" value="Unassembled WGS sequence"/>
</dbReference>
<keyword evidence="3" id="KW-1185">Reference proteome</keyword>
<feature type="transmembrane region" description="Helical" evidence="1">
    <location>
        <begin position="25"/>
        <end position="44"/>
    </location>
</feature>
<gene>
    <name evidence="2" type="ORF">EAS64_16635</name>
</gene>
<dbReference type="RefSeq" id="WP_145853915.1">
    <property type="nucleotide sequence ID" value="NZ_RPFW01000003.1"/>
</dbReference>
<comment type="caution">
    <text evidence="2">The sequence shown here is derived from an EMBL/GenBank/DDBJ whole genome shotgun (WGS) entry which is preliminary data.</text>
</comment>
<dbReference type="EMBL" id="RPFW01000003">
    <property type="protein sequence ID" value="TVZ04045.1"/>
    <property type="molecule type" value="Genomic_DNA"/>
</dbReference>
<evidence type="ECO:0000313" key="3">
    <source>
        <dbReference type="Proteomes" id="UP000460272"/>
    </source>
</evidence>
<proteinExistence type="predicted"/>
<evidence type="ECO:0000256" key="1">
    <source>
        <dbReference type="SAM" id="Phobius"/>
    </source>
</evidence>
<evidence type="ECO:0000313" key="2">
    <source>
        <dbReference type="EMBL" id="TVZ04045.1"/>
    </source>
</evidence>
<sequence>MGIILLVLLLAIILGGLGFAIHVLWWIALAILVIWLIGFLVRVGEGGTRSRWYRW</sequence>
<keyword evidence="1" id="KW-1133">Transmembrane helix</keyword>
<accession>A0A6P2C0N7</accession>
<reference evidence="2 3" key="1">
    <citation type="submission" date="2018-11" db="EMBL/GenBank/DDBJ databases">
        <title>Trebonia kvetii gen.nov., sp.nov., a novel acidophilic actinobacterium, and proposal of the new actinobacterial family Treboniaceae fam. nov.</title>
        <authorList>
            <person name="Rapoport D."/>
            <person name="Sagova-Mareckova M."/>
            <person name="Sedlacek I."/>
            <person name="Provaznik J."/>
            <person name="Kralova S."/>
            <person name="Pavlinic D."/>
            <person name="Benes V."/>
            <person name="Kopecky J."/>
        </authorList>
    </citation>
    <scope>NUCLEOTIDE SEQUENCE [LARGE SCALE GENOMIC DNA]</scope>
    <source>
        <strain evidence="2 3">15Tr583</strain>
    </source>
</reference>
<keyword evidence="1" id="KW-0472">Membrane</keyword>
<keyword evidence="1" id="KW-0812">Transmembrane</keyword>
<name>A0A6P2C0N7_9ACTN</name>
<protein>
    <submittedName>
        <fullName evidence="2">Hydrophobic protein</fullName>
    </submittedName>
</protein>
<organism evidence="2 3">
    <name type="scientific">Trebonia kvetii</name>
    <dbReference type="NCBI Taxonomy" id="2480626"/>
    <lineage>
        <taxon>Bacteria</taxon>
        <taxon>Bacillati</taxon>
        <taxon>Actinomycetota</taxon>
        <taxon>Actinomycetes</taxon>
        <taxon>Streptosporangiales</taxon>
        <taxon>Treboniaceae</taxon>
        <taxon>Trebonia</taxon>
    </lineage>
</organism>